<dbReference type="Proteomes" id="UP001066276">
    <property type="component" value="Chromosome 1_2"/>
</dbReference>
<accession>A0AAV7W0B5</accession>
<evidence type="ECO:0008006" key="3">
    <source>
        <dbReference type="Google" id="ProtNLM"/>
    </source>
</evidence>
<protein>
    <recommendedName>
        <fullName evidence="3">Leucine rich repeat containing 2</fullName>
    </recommendedName>
</protein>
<reference evidence="1" key="1">
    <citation type="journal article" date="2022" name="bioRxiv">
        <title>Sequencing and chromosome-scale assembly of the giantPleurodeles waltlgenome.</title>
        <authorList>
            <person name="Brown T."/>
            <person name="Elewa A."/>
            <person name="Iarovenko S."/>
            <person name="Subramanian E."/>
            <person name="Araus A.J."/>
            <person name="Petzold A."/>
            <person name="Susuki M."/>
            <person name="Suzuki K.-i.T."/>
            <person name="Hayashi T."/>
            <person name="Toyoda A."/>
            <person name="Oliveira C."/>
            <person name="Osipova E."/>
            <person name="Leigh N.D."/>
            <person name="Simon A."/>
            <person name="Yun M.H."/>
        </authorList>
    </citation>
    <scope>NUCLEOTIDE SEQUENCE</scope>
    <source>
        <strain evidence="1">20211129_DDA</strain>
        <tissue evidence="1">Liver</tissue>
    </source>
</reference>
<evidence type="ECO:0000313" key="1">
    <source>
        <dbReference type="EMBL" id="KAJ1207262.1"/>
    </source>
</evidence>
<feature type="non-terminal residue" evidence="1">
    <location>
        <position position="1"/>
    </location>
</feature>
<feature type="non-terminal residue" evidence="1">
    <location>
        <position position="171"/>
    </location>
</feature>
<dbReference type="SUPFAM" id="SSF52075">
    <property type="entry name" value="Outer arm dynein light chain 1"/>
    <property type="match status" value="1"/>
</dbReference>
<dbReference type="Gene3D" id="3.80.10.10">
    <property type="entry name" value="Ribonuclease Inhibitor"/>
    <property type="match status" value="1"/>
</dbReference>
<gene>
    <name evidence="1" type="ORF">NDU88_002654</name>
</gene>
<dbReference type="InterPro" id="IPR032675">
    <property type="entry name" value="LRR_dom_sf"/>
</dbReference>
<dbReference type="AlphaFoldDB" id="A0AAV7W0B5"/>
<sequence>VNLNDRTMAQDVIVFDLSLIRDLWETRVKKYRERQKKEKQRLEQSALQKIKQEWSFMLECRQKGIPQSVYLRSGFVDTGLRLLEKLEERSPLIKKFDSLEDIRRGKDKFIFELYGEHWKEFPEALKEQTHLKELHINNTQIQTIPAYIETFQELLVLELSQSLIACLPPEI</sequence>
<evidence type="ECO:0000313" key="2">
    <source>
        <dbReference type="Proteomes" id="UP001066276"/>
    </source>
</evidence>
<name>A0AAV7W0B5_PLEWA</name>
<proteinExistence type="predicted"/>
<keyword evidence="2" id="KW-1185">Reference proteome</keyword>
<organism evidence="1 2">
    <name type="scientific">Pleurodeles waltl</name>
    <name type="common">Iberian ribbed newt</name>
    <dbReference type="NCBI Taxonomy" id="8319"/>
    <lineage>
        <taxon>Eukaryota</taxon>
        <taxon>Metazoa</taxon>
        <taxon>Chordata</taxon>
        <taxon>Craniata</taxon>
        <taxon>Vertebrata</taxon>
        <taxon>Euteleostomi</taxon>
        <taxon>Amphibia</taxon>
        <taxon>Batrachia</taxon>
        <taxon>Caudata</taxon>
        <taxon>Salamandroidea</taxon>
        <taxon>Salamandridae</taxon>
        <taxon>Pleurodelinae</taxon>
        <taxon>Pleurodeles</taxon>
    </lineage>
</organism>
<comment type="caution">
    <text evidence="1">The sequence shown here is derived from an EMBL/GenBank/DDBJ whole genome shotgun (WGS) entry which is preliminary data.</text>
</comment>
<dbReference type="EMBL" id="JANPWB010000002">
    <property type="protein sequence ID" value="KAJ1207262.1"/>
    <property type="molecule type" value="Genomic_DNA"/>
</dbReference>